<dbReference type="PANTHER" id="PTHR46623:SF6">
    <property type="entry name" value="ALPHA_BETA-HYDROLASES SUPERFAMILY PROTEIN"/>
    <property type="match status" value="1"/>
</dbReference>
<dbReference type="Proteomes" id="UP000294887">
    <property type="component" value="Unassembled WGS sequence"/>
</dbReference>
<dbReference type="Gene3D" id="3.40.50.1820">
    <property type="entry name" value="alpha/beta hydrolase"/>
    <property type="match status" value="1"/>
</dbReference>
<dbReference type="PANTHER" id="PTHR46623">
    <property type="entry name" value="CARBOXYMETHYLENEBUTENOLIDASE-RELATED"/>
    <property type="match status" value="1"/>
</dbReference>
<dbReference type="InterPro" id="IPR002925">
    <property type="entry name" value="Dienelactn_hydro"/>
</dbReference>
<dbReference type="AlphaFoldDB" id="A0A4R1F6V4"/>
<organism evidence="2 3">
    <name type="scientific">Cocleimonas flava</name>
    <dbReference type="NCBI Taxonomy" id="634765"/>
    <lineage>
        <taxon>Bacteria</taxon>
        <taxon>Pseudomonadati</taxon>
        <taxon>Pseudomonadota</taxon>
        <taxon>Gammaproteobacteria</taxon>
        <taxon>Thiotrichales</taxon>
        <taxon>Thiotrichaceae</taxon>
        <taxon>Cocleimonas</taxon>
    </lineage>
</organism>
<dbReference type="OrthoDB" id="9787933at2"/>
<comment type="caution">
    <text evidence="2">The sequence shown here is derived from an EMBL/GenBank/DDBJ whole genome shotgun (WGS) entry which is preliminary data.</text>
</comment>
<protein>
    <submittedName>
        <fullName evidence="2">Carboxymethylenebutenolidase</fullName>
    </submittedName>
</protein>
<proteinExistence type="predicted"/>
<dbReference type="SUPFAM" id="SSF53474">
    <property type="entry name" value="alpha/beta-Hydrolases"/>
    <property type="match status" value="1"/>
</dbReference>
<sequence>MCDLDGCGDQSHLPEIKVKPEDRRLFLKGLASLPLASVLAFPELSQAAAAKLDNVSIKLADGTEVSAAIALPKAEKAPTVLLIHEWWGLNDQIKAVAAELAEMGYVALAVDLYGGKVGTDAPSAKALMSAVDGDKATETLVGWVDYLKNHKQSNGKVGTMGWCFGGGWSVNASIATPVDATIVYYGYVTQKADQLKSLKGPVLGHFGTQDQNINKEMVGGFEAEMEKAGKKDSLSVNWYDANHAFANPTGARYDAEDAATAWKRTTEFLKANLS</sequence>
<dbReference type="GO" id="GO:0016787">
    <property type="term" value="F:hydrolase activity"/>
    <property type="evidence" value="ECO:0007669"/>
    <property type="project" value="InterPro"/>
</dbReference>
<feature type="domain" description="Dienelactone hydrolase" evidence="1">
    <location>
        <begin position="66"/>
        <end position="271"/>
    </location>
</feature>
<dbReference type="Pfam" id="PF01738">
    <property type="entry name" value="DLH"/>
    <property type="match status" value="1"/>
</dbReference>
<accession>A0A4R1F6V4</accession>
<dbReference type="RefSeq" id="WP_131904034.1">
    <property type="nucleotide sequence ID" value="NZ_BAAAFU010000008.1"/>
</dbReference>
<evidence type="ECO:0000313" key="3">
    <source>
        <dbReference type="Proteomes" id="UP000294887"/>
    </source>
</evidence>
<evidence type="ECO:0000313" key="2">
    <source>
        <dbReference type="EMBL" id="TCJ88332.1"/>
    </source>
</evidence>
<keyword evidence="3" id="KW-1185">Reference proteome</keyword>
<dbReference type="EMBL" id="SMFQ01000002">
    <property type="protein sequence ID" value="TCJ88332.1"/>
    <property type="molecule type" value="Genomic_DNA"/>
</dbReference>
<reference evidence="2 3" key="1">
    <citation type="submission" date="2019-03" db="EMBL/GenBank/DDBJ databases">
        <title>Genomic Encyclopedia of Type Strains, Phase IV (KMG-IV): sequencing the most valuable type-strain genomes for metagenomic binning, comparative biology and taxonomic classification.</title>
        <authorList>
            <person name="Goeker M."/>
        </authorList>
    </citation>
    <scope>NUCLEOTIDE SEQUENCE [LARGE SCALE GENOMIC DNA]</scope>
    <source>
        <strain evidence="2 3">DSM 24830</strain>
    </source>
</reference>
<dbReference type="InterPro" id="IPR051049">
    <property type="entry name" value="Dienelactone_hydrolase-like"/>
</dbReference>
<evidence type="ECO:0000259" key="1">
    <source>
        <dbReference type="Pfam" id="PF01738"/>
    </source>
</evidence>
<name>A0A4R1F6V4_9GAMM</name>
<dbReference type="InterPro" id="IPR029058">
    <property type="entry name" value="AB_hydrolase_fold"/>
</dbReference>
<gene>
    <name evidence="2" type="ORF">EV695_0175</name>
</gene>